<dbReference type="PANTHER" id="PTHR34856">
    <property type="entry name" value="PROTEIN NRFD"/>
    <property type="match status" value="1"/>
</dbReference>
<evidence type="ECO:0000256" key="4">
    <source>
        <dbReference type="ARBA" id="ARBA00022692"/>
    </source>
</evidence>
<sequence>MTYEPIWGPIIAWYLFLAGLGGGAFVTSVFIRFRHPECTRLIRTGRIIAPAVVIIGLCLLMFDAHAGFMHPLRFALLLTNFGSVMTWGVVFLAAFVVLALVALLLDLLKKPVWQWLDIAGMVMGLCVAIYTGCLLGVCQGFPLWNNALLPVLFLVSAVSTGMAAVLLAGVFVAPEEFNAVVSLKKFHFWLPVVEIALVMALLFITASNPSPAGWNSVVTLLCGDWAVAFWVLFIAVGLVIPIALECWMLWIATPVVEESRTGQMISGFSDLGVLVGGFVLRLMIVSAALPITIVQPWIF</sequence>
<dbReference type="EMBL" id="QWKH01000002">
    <property type="protein sequence ID" value="NBI33499.1"/>
    <property type="molecule type" value="Genomic_DNA"/>
</dbReference>
<feature type="transmembrane region" description="Helical" evidence="7">
    <location>
        <begin position="84"/>
        <end position="108"/>
    </location>
</feature>
<reference evidence="8" key="1">
    <citation type="submission" date="2018-08" db="EMBL/GenBank/DDBJ databases">
        <title>Murine metabolic-syndrome-specific gut microbial biobank.</title>
        <authorList>
            <person name="Liu C."/>
        </authorList>
    </citation>
    <scope>NUCLEOTIDE SEQUENCE [LARGE SCALE GENOMIC DNA]</scope>
    <source>
        <strain evidence="8">Z82</strain>
    </source>
</reference>
<evidence type="ECO:0000256" key="3">
    <source>
        <dbReference type="ARBA" id="ARBA00022475"/>
    </source>
</evidence>
<evidence type="ECO:0000256" key="5">
    <source>
        <dbReference type="ARBA" id="ARBA00022989"/>
    </source>
</evidence>
<dbReference type="GO" id="GO:0005886">
    <property type="term" value="C:plasma membrane"/>
    <property type="evidence" value="ECO:0007669"/>
    <property type="project" value="UniProtKB-SubCell"/>
</dbReference>
<comment type="subcellular location">
    <subcellularLocation>
        <location evidence="1">Cell membrane</location>
        <topology evidence="1">Multi-pass membrane protein</topology>
    </subcellularLocation>
</comment>
<feature type="transmembrane region" description="Helical" evidence="7">
    <location>
        <begin position="149"/>
        <end position="174"/>
    </location>
</feature>
<keyword evidence="5 7" id="KW-1133">Transmembrane helix</keyword>
<dbReference type="AlphaFoldDB" id="A0A7C9JCB8"/>
<dbReference type="InterPro" id="IPR005614">
    <property type="entry name" value="NrfD-like"/>
</dbReference>
<comment type="similarity">
    <text evidence="2">Belongs to the NrfD family.</text>
</comment>
<keyword evidence="3" id="KW-1003">Cell membrane</keyword>
<feature type="transmembrane region" description="Helical" evidence="7">
    <location>
        <begin position="186"/>
        <end position="207"/>
    </location>
</feature>
<organism evidence="8">
    <name type="scientific">Muribaculaceae bacterium Z82</name>
    <dbReference type="NCBI Taxonomy" id="2304548"/>
    <lineage>
        <taxon>Bacteria</taxon>
        <taxon>Pseudomonadati</taxon>
        <taxon>Bacteroidota</taxon>
        <taxon>Bacteroidia</taxon>
        <taxon>Bacteroidales</taxon>
        <taxon>Muribaculaceae</taxon>
    </lineage>
</organism>
<keyword evidence="6 7" id="KW-0472">Membrane</keyword>
<dbReference type="Gene3D" id="1.20.1630.10">
    <property type="entry name" value="Formate dehydrogenase/DMSO reductase domain"/>
    <property type="match status" value="1"/>
</dbReference>
<gene>
    <name evidence="8" type="ORF">D1639_00295</name>
</gene>
<accession>A0A7C9JCB8</accession>
<evidence type="ECO:0000256" key="1">
    <source>
        <dbReference type="ARBA" id="ARBA00004651"/>
    </source>
</evidence>
<comment type="caution">
    <text evidence="8">The sequence shown here is derived from an EMBL/GenBank/DDBJ whole genome shotgun (WGS) entry which is preliminary data.</text>
</comment>
<name>A0A7C9JCB8_9BACT</name>
<dbReference type="InterPro" id="IPR052049">
    <property type="entry name" value="Electron_transfer_protein"/>
</dbReference>
<feature type="transmembrane region" description="Helical" evidence="7">
    <location>
        <begin position="115"/>
        <end position="137"/>
    </location>
</feature>
<keyword evidence="4 7" id="KW-0812">Transmembrane</keyword>
<dbReference type="PANTHER" id="PTHR34856:SF2">
    <property type="entry name" value="PROTEIN NRFD"/>
    <property type="match status" value="1"/>
</dbReference>
<proteinExistence type="inferred from homology"/>
<feature type="transmembrane region" description="Helical" evidence="7">
    <location>
        <begin position="227"/>
        <end position="250"/>
    </location>
</feature>
<evidence type="ECO:0000313" key="8">
    <source>
        <dbReference type="EMBL" id="NBI33499.1"/>
    </source>
</evidence>
<protein>
    <submittedName>
        <fullName evidence="8">Polysulfide reductase</fullName>
    </submittedName>
</protein>
<feature type="transmembrane region" description="Helical" evidence="7">
    <location>
        <begin position="271"/>
        <end position="298"/>
    </location>
</feature>
<evidence type="ECO:0000256" key="7">
    <source>
        <dbReference type="SAM" id="Phobius"/>
    </source>
</evidence>
<dbReference type="Pfam" id="PF03916">
    <property type="entry name" value="NrfD"/>
    <property type="match status" value="1"/>
</dbReference>
<evidence type="ECO:0000256" key="2">
    <source>
        <dbReference type="ARBA" id="ARBA00008929"/>
    </source>
</evidence>
<feature type="transmembrane region" description="Helical" evidence="7">
    <location>
        <begin position="45"/>
        <end position="64"/>
    </location>
</feature>
<evidence type="ECO:0000256" key="6">
    <source>
        <dbReference type="ARBA" id="ARBA00023136"/>
    </source>
</evidence>
<feature type="transmembrane region" description="Helical" evidence="7">
    <location>
        <begin position="12"/>
        <end position="33"/>
    </location>
</feature>